<feature type="domain" description="HTH luxR-type" evidence="4">
    <location>
        <begin position="992"/>
        <end position="1057"/>
    </location>
</feature>
<evidence type="ECO:0000313" key="5">
    <source>
        <dbReference type="EMBL" id="GHO49854.1"/>
    </source>
</evidence>
<proteinExistence type="predicted"/>
<dbReference type="Pfam" id="PF17874">
    <property type="entry name" value="TPR_MalT"/>
    <property type="match status" value="1"/>
</dbReference>
<dbReference type="PANTHER" id="PTHR44688">
    <property type="entry name" value="DNA-BINDING TRANSCRIPTIONAL ACTIVATOR DEVR_DOSR"/>
    <property type="match status" value="1"/>
</dbReference>
<evidence type="ECO:0000256" key="2">
    <source>
        <dbReference type="ARBA" id="ARBA00023125"/>
    </source>
</evidence>
<keyword evidence="6" id="KW-1185">Reference proteome</keyword>
<keyword evidence="2" id="KW-0238">DNA-binding</keyword>
<dbReference type="SUPFAM" id="SSF52540">
    <property type="entry name" value="P-loop containing nucleoside triphosphate hydrolases"/>
    <property type="match status" value="1"/>
</dbReference>
<dbReference type="CDD" id="cd06170">
    <property type="entry name" value="LuxR_C_like"/>
    <property type="match status" value="1"/>
</dbReference>
<keyword evidence="1" id="KW-0805">Transcription regulation</keyword>
<dbReference type="PRINTS" id="PR00038">
    <property type="entry name" value="HTHLUXR"/>
</dbReference>
<dbReference type="SMART" id="SM00421">
    <property type="entry name" value="HTH_LUXR"/>
    <property type="match status" value="1"/>
</dbReference>
<sequence length="1059" mass="120196">MPKASTYLLLWSPEDDHYDLCDRGDQEHPLLQGDTDAWFAWLSARHAFSFRGRSGSLSLQKECRSRGQDGYWYGYRRQGRQMVKTYLGKSGALSMARLEAAACALEKEVRKISTTQLAIGEPSQRRAQASELAQREECVLDRDRRVPAEDGWGEEDLLLAPKLCPPRLPSSFVARERLLSQLDASLDHKLMLITAPAGFGKTTLVSHWLSERRSRNDFPPVAWLSLDVDDNHSLRFWRYLLTACRAWQDDIGRSALAHLSPEETPPFSFPPLKKALTLFLNELTQKRKPGILILEDYQVITAQIIHETMAFLLTNLPSTFHIMVVTRVEPPFPLMSLRARDELVELHASDLCFTQEESQRFLQQALPVPLERSMITHLDKYLEGWITGLRLLALIMQKDHSEQQSADFPPPFKGSHAYVLDYFVKQVLDAQSESLQTFLLQTSFLKRLTASLCDAVTGRNDSQAILAAIEHADLFLQTIGDDGQWYRYHALFAEAMQAEALKRLTQDAQILCLMRAAAWYEQHGLLSEAIEVTLQARTYPQAVALLERYVGQEQHYTERHDLSRMQTWLQQLPETLVLAHPVLSFINACALTFLSASDHLAPTTRDRVQTFLDGAEREWRGAGQIFKLGEVSAFRALLAARQECVSEAENLARQALTCLSDERSVWRTVCLGVMGEAARQAGQVATARAYYQEILSLCATTNNQPGKRVALLSLGEVCGAAGELRQAATFFRQVVELADEDLSDLGKALTGLAELSYEWNDLERAEEEARKALDLARQLADEPLEVRTTLLLVRISHARGEVCQAQERLSTLLARAYPARSPHLSRTIQMMQARLRQALDPLTELSRWLPPSPEPEEHLPQLYRLQEALLKARWLLAQGNALETLTLLAPWEKETRDSGQLRCLLEIDLLRSLAYHRLKDVSSTRSLLRHVISLAVPEGYARLFLDEGEALLSLLRPFVSRIREKHLQNYLQHLLKLFAAQERSSRPAAPSRALLTEDLSLQELQVLRLLAEGYSRKEIAEMLVITINTVKTHLKNIYQKMHINSRFEACERARQLDLL</sequence>
<protein>
    <submittedName>
        <fullName evidence="5">LuxR family transcriptional regulator</fullName>
    </submittedName>
</protein>
<dbReference type="Proteomes" id="UP000612362">
    <property type="component" value="Unassembled WGS sequence"/>
</dbReference>
<dbReference type="SUPFAM" id="SSF48452">
    <property type="entry name" value="TPR-like"/>
    <property type="match status" value="1"/>
</dbReference>
<evidence type="ECO:0000256" key="1">
    <source>
        <dbReference type="ARBA" id="ARBA00023015"/>
    </source>
</evidence>
<reference evidence="5" key="1">
    <citation type="submission" date="2020-10" db="EMBL/GenBank/DDBJ databases">
        <title>Taxonomic study of unclassified bacteria belonging to the class Ktedonobacteria.</title>
        <authorList>
            <person name="Yabe S."/>
            <person name="Wang C.M."/>
            <person name="Zheng Y."/>
            <person name="Sakai Y."/>
            <person name="Cavaletti L."/>
            <person name="Monciardini P."/>
            <person name="Donadio S."/>
        </authorList>
    </citation>
    <scope>NUCLEOTIDE SEQUENCE</scope>
    <source>
        <strain evidence="5">SOSP1-1</strain>
    </source>
</reference>
<dbReference type="SMART" id="SM00028">
    <property type="entry name" value="TPR"/>
    <property type="match status" value="4"/>
</dbReference>
<dbReference type="InterPro" id="IPR041617">
    <property type="entry name" value="TPR_MalT"/>
</dbReference>
<dbReference type="InterPro" id="IPR016032">
    <property type="entry name" value="Sig_transdc_resp-reg_C-effctor"/>
</dbReference>
<accession>A0A8J3IEM7</accession>
<dbReference type="InterPro" id="IPR027417">
    <property type="entry name" value="P-loop_NTPase"/>
</dbReference>
<comment type="caution">
    <text evidence="5">The sequence shown here is derived from an EMBL/GenBank/DDBJ whole genome shotgun (WGS) entry which is preliminary data.</text>
</comment>
<evidence type="ECO:0000256" key="3">
    <source>
        <dbReference type="ARBA" id="ARBA00023163"/>
    </source>
</evidence>
<dbReference type="Gene3D" id="1.10.10.10">
    <property type="entry name" value="Winged helix-like DNA-binding domain superfamily/Winged helix DNA-binding domain"/>
    <property type="match status" value="1"/>
</dbReference>
<dbReference type="PANTHER" id="PTHR44688:SF16">
    <property type="entry name" value="DNA-BINDING TRANSCRIPTIONAL ACTIVATOR DEVR_DOSR"/>
    <property type="match status" value="1"/>
</dbReference>
<organism evidence="5 6">
    <name type="scientific">Ktedonospora formicarum</name>
    <dbReference type="NCBI Taxonomy" id="2778364"/>
    <lineage>
        <taxon>Bacteria</taxon>
        <taxon>Bacillati</taxon>
        <taxon>Chloroflexota</taxon>
        <taxon>Ktedonobacteria</taxon>
        <taxon>Ktedonobacterales</taxon>
        <taxon>Ktedonobacteraceae</taxon>
        <taxon>Ktedonospora</taxon>
    </lineage>
</organism>
<keyword evidence="3" id="KW-0804">Transcription</keyword>
<name>A0A8J3IEM7_9CHLR</name>
<evidence type="ECO:0000259" key="4">
    <source>
        <dbReference type="PROSITE" id="PS50043"/>
    </source>
</evidence>
<dbReference type="InterPro" id="IPR019734">
    <property type="entry name" value="TPR_rpt"/>
</dbReference>
<dbReference type="InterPro" id="IPR059106">
    <property type="entry name" value="WHD_MalT"/>
</dbReference>
<dbReference type="InterPro" id="IPR036388">
    <property type="entry name" value="WH-like_DNA-bd_sf"/>
</dbReference>
<dbReference type="GO" id="GO:0006355">
    <property type="term" value="P:regulation of DNA-templated transcription"/>
    <property type="evidence" value="ECO:0007669"/>
    <property type="project" value="InterPro"/>
</dbReference>
<dbReference type="Pfam" id="PF25873">
    <property type="entry name" value="WHD_MalT"/>
    <property type="match status" value="1"/>
</dbReference>
<gene>
    <name evidence="5" type="ORF">KSX_80170</name>
</gene>
<dbReference type="Gene3D" id="3.40.50.300">
    <property type="entry name" value="P-loop containing nucleotide triphosphate hydrolases"/>
    <property type="match status" value="1"/>
</dbReference>
<dbReference type="InterPro" id="IPR011990">
    <property type="entry name" value="TPR-like_helical_dom_sf"/>
</dbReference>
<evidence type="ECO:0000313" key="6">
    <source>
        <dbReference type="Proteomes" id="UP000612362"/>
    </source>
</evidence>
<dbReference type="EMBL" id="BNJF01000006">
    <property type="protein sequence ID" value="GHO49854.1"/>
    <property type="molecule type" value="Genomic_DNA"/>
</dbReference>
<dbReference type="AlphaFoldDB" id="A0A8J3IEM7"/>
<dbReference type="PROSITE" id="PS50043">
    <property type="entry name" value="HTH_LUXR_2"/>
    <property type="match status" value="1"/>
</dbReference>
<dbReference type="Gene3D" id="1.25.40.10">
    <property type="entry name" value="Tetratricopeptide repeat domain"/>
    <property type="match status" value="1"/>
</dbReference>
<dbReference type="GO" id="GO:0003677">
    <property type="term" value="F:DNA binding"/>
    <property type="evidence" value="ECO:0007669"/>
    <property type="project" value="UniProtKB-KW"/>
</dbReference>
<dbReference type="RefSeq" id="WP_220198940.1">
    <property type="nucleotide sequence ID" value="NZ_BNJF01000006.1"/>
</dbReference>
<dbReference type="Pfam" id="PF00196">
    <property type="entry name" value="GerE"/>
    <property type="match status" value="1"/>
</dbReference>
<dbReference type="InterPro" id="IPR000792">
    <property type="entry name" value="Tscrpt_reg_LuxR_C"/>
</dbReference>
<dbReference type="SUPFAM" id="SSF46894">
    <property type="entry name" value="C-terminal effector domain of the bipartite response regulators"/>
    <property type="match status" value="1"/>
</dbReference>